<proteinExistence type="predicted"/>
<evidence type="ECO:0000256" key="1">
    <source>
        <dbReference type="SAM" id="MobiDB-lite"/>
    </source>
</evidence>
<feature type="compositionally biased region" description="Basic and acidic residues" evidence="1">
    <location>
        <begin position="423"/>
        <end position="433"/>
    </location>
</feature>
<dbReference type="EMBL" id="PDUG01000003">
    <property type="protein sequence ID" value="PIC41603.1"/>
    <property type="molecule type" value="Genomic_DNA"/>
</dbReference>
<comment type="caution">
    <text evidence="2">The sequence shown here is derived from an EMBL/GenBank/DDBJ whole genome shotgun (WGS) entry which is preliminary data.</text>
</comment>
<dbReference type="AlphaFoldDB" id="A0A2G5UQ79"/>
<feature type="region of interest" description="Disordered" evidence="1">
    <location>
        <begin position="423"/>
        <end position="448"/>
    </location>
</feature>
<sequence>MSEEAPKLHKNTKLQQIDLADMRFDYTIGDSCMTDFKVHLPDGNILRSNFCQYWDKFKFNKNFSYFLIDSKDIENMERMWSRYQDPVKIDIGTECFLGNLVRFTSHFPKQIYARVIPYKMLNGETKKFIFTGEVLDIIQAALKLQGTPIESTDMRLLECKMSWMDNWHRGITIEQFETVLENFDIDKSRITLVPDPSHEVTRREYQQRNGHIRVFAPDMKVVSDNFSACMFVFESLVMGENWNQETEDRNTLRQETIGLMTTLGIFLQDKYVDCSNQCIMIQTARISADRLDEDPRAVPNYFLHGRQADKEIYMEHLDKVLQDFDLQKHPIFVRGSKEGRMPIWVFRVLVKVAWIQQFFKGDHYDPYLMSVMIECLYFHVPEDYMDIMKRFFASIFEEGQTFELTDAENKMIDEANAKILEKEKEEEMKEKARNRNQNQNQNKSRKRK</sequence>
<evidence type="ECO:0000313" key="2">
    <source>
        <dbReference type="EMBL" id="PIC41603.1"/>
    </source>
</evidence>
<organism evidence="2 3">
    <name type="scientific">Caenorhabditis nigoni</name>
    <dbReference type="NCBI Taxonomy" id="1611254"/>
    <lineage>
        <taxon>Eukaryota</taxon>
        <taxon>Metazoa</taxon>
        <taxon>Ecdysozoa</taxon>
        <taxon>Nematoda</taxon>
        <taxon>Chromadorea</taxon>
        <taxon>Rhabditida</taxon>
        <taxon>Rhabditina</taxon>
        <taxon>Rhabditomorpha</taxon>
        <taxon>Rhabditoidea</taxon>
        <taxon>Rhabditidae</taxon>
        <taxon>Peloderinae</taxon>
        <taxon>Caenorhabditis</taxon>
    </lineage>
</organism>
<keyword evidence="3" id="KW-1185">Reference proteome</keyword>
<gene>
    <name evidence="2" type="primary">Cnig_chr_III.g8963</name>
    <name evidence="2" type="ORF">B9Z55_008963</name>
</gene>
<accession>A0A2G5UQ79</accession>
<dbReference type="STRING" id="1611254.A0A2G5UQ79"/>
<protein>
    <submittedName>
        <fullName evidence="2">Uncharacterized protein</fullName>
    </submittedName>
</protein>
<name>A0A2G5UQ79_9PELO</name>
<evidence type="ECO:0000313" key="3">
    <source>
        <dbReference type="Proteomes" id="UP000230233"/>
    </source>
</evidence>
<reference evidence="3" key="1">
    <citation type="submission" date="2017-10" db="EMBL/GenBank/DDBJ databases">
        <title>Rapid genome shrinkage in a self-fertile nematode reveals novel sperm competition proteins.</title>
        <authorList>
            <person name="Yin D."/>
            <person name="Schwarz E.M."/>
            <person name="Thomas C.G."/>
            <person name="Felde R.L."/>
            <person name="Korf I.F."/>
            <person name="Cutter A.D."/>
            <person name="Schartner C.M."/>
            <person name="Ralston E.J."/>
            <person name="Meyer B.J."/>
            <person name="Haag E.S."/>
        </authorList>
    </citation>
    <scope>NUCLEOTIDE SEQUENCE [LARGE SCALE GENOMIC DNA]</scope>
    <source>
        <strain evidence="3">JU1422</strain>
    </source>
</reference>
<dbReference type="Proteomes" id="UP000230233">
    <property type="component" value="Chromosome III"/>
</dbReference>
<dbReference type="OrthoDB" id="10277867at2759"/>